<dbReference type="Pfam" id="PF03695">
    <property type="entry name" value="UPF0149"/>
    <property type="match status" value="1"/>
</dbReference>
<dbReference type="RefSeq" id="WP_343847356.1">
    <property type="nucleotide sequence ID" value="NZ_BAAAEI010000030.1"/>
</dbReference>
<evidence type="ECO:0000313" key="2">
    <source>
        <dbReference type="Proteomes" id="UP001501757"/>
    </source>
</evidence>
<gene>
    <name evidence="1" type="ORF">GCM10009092_41770</name>
</gene>
<evidence type="ECO:0000313" key="1">
    <source>
        <dbReference type="EMBL" id="GAA0373225.1"/>
    </source>
</evidence>
<keyword evidence="2" id="KW-1185">Reference proteome</keyword>
<comment type="caution">
    <text evidence="1">The sequence shown here is derived from an EMBL/GenBank/DDBJ whole genome shotgun (WGS) entry which is preliminary data.</text>
</comment>
<sequence>MTGKSESQHRALLQLCEDLPQHLRAAHEVEGLIFAVCAAPQIPPPQQWMPWVLISAEDLQPNQAEQLTQVLMDSFKHGLGKMRDEGPLLPDICRYHQGLTIEDPLSQWMSGCLLGHQHLHSTWQQAWTAMQKQNQQYAPQAASELSHLLRLFSTFANVPLALQQAADKGNSGLAEQLDAIAQTLPRALSQYVALAGKLADYLPNQFETFISGQDPAP</sequence>
<dbReference type="InterPro" id="IPR011978">
    <property type="entry name" value="YgfB-like"/>
</dbReference>
<protein>
    <recommendedName>
        <fullName evidence="3">YecA family protein</fullName>
    </recommendedName>
</protein>
<dbReference type="SUPFAM" id="SSF101327">
    <property type="entry name" value="YgfB-like"/>
    <property type="match status" value="1"/>
</dbReference>
<accession>A0ABN0XV89</accession>
<name>A0ABN0XV89_9ALTE</name>
<proteinExistence type="predicted"/>
<dbReference type="InterPro" id="IPR036255">
    <property type="entry name" value="YgfB-like_sf"/>
</dbReference>
<dbReference type="Proteomes" id="UP001501757">
    <property type="component" value="Unassembled WGS sequence"/>
</dbReference>
<reference evidence="1 2" key="1">
    <citation type="journal article" date="2019" name="Int. J. Syst. Evol. Microbiol.">
        <title>The Global Catalogue of Microorganisms (GCM) 10K type strain sequencing project: providing services to taxonomists for standard genome sequencing and annotation.</title>
        <authorList>
            <consortium name="The Broad Institute Genomics Platform"/>
            <consortium name="The Broad Institute Genome Sequencing Center for Infectious Disease"/>
            <person name="Wu L."/>
            <person name="Ma J."/>
        </authorList>
    </citation>
    <scope>NUCLEOTIDE SEQUENCE [LARGE SCALE GENOMIC DNA]</scope>
    <source>
        <strain evidence="1 2">JCM 13378</strain>
    </source>
</reference>
<organism evidence="1 2">
    <name type="scientific">Bowmanella denitrificans</name>
    <dbReference type="NCBI Taxonomy" id="366582"/>
    <lineage>
        <taxon>Bacteria</taxon>
        <taxon>Pseudomonadati</taxon>
        <taxon>Pseudomonadota</taxon>
        <taxon>Gammaproteobacteria</taxon>
        <taxon>Alteromonadales</taxon>
        <taxon>Alteromonadaceae</taxon>
        <taxon>Bowmanella</taxon>
    </lineage>
</organism>
<dbReference type="EMBL" id="BAAAEI010000030">
    <property type="protein sequence ID" value="GAA0373225.1"/>
    <property type="molecule type" value="Genomic_DNA"/>
</dbReference>
<evidence type="ECO:0008006" key="3">
    <source>
        <dbReference type="Google" id="ProtNLM"/>
    </source>
</evidence>